<evidence type="ECO:0000313" key="2">
    <source>
        <dbReference type="Proteomes" id="UP001054945"/>
    </source>
</evidence>
<name>A0AAV4MNX6_CAEEX</name>
<comment type="caution">
    <text evidence="1">The sequence shown here is derived from an EMBL/GenBank/DDBJ whole genome shotgun (WGS) entry which is preliminary data.</text>
</comment>
<dbReference type="Proteomes" id="UP001054945">
    <property type="component" value="Unassembled WGS sequence"/>
</dbReference>
<gene>
    <name evidence="1" type="ORF">CEXT_576961</name>
</gene>
<proteinExistence type="predicted"/>
<sequence>KGSAANTGGLKPVAAAEFRLLSPTLYSLPWVGLPSNFNIIKKCRCWNCQPNINKPWAV</sequence>
<feature type="non-terminal residue" evidence="1">
    <location>
        <position position="1"/>
    </location>
</feature>
<evidence type="ECO:0000313" key="1">
    <source>
        <dbReference type="EMBL" id="GIX74079.1"/>
    </source>
</evidence>
<dbReference type="AlphaFoldDB" id="A0AAV4MNX6"/>
<accession>A0AAV4MNX6</accession>
<protein>
    <submittedName>
        <fullName evidence="1">Uncharacterized protein</fullName>
    </submittedName>
</protein>
<reference evidence="1 2" key="1">
    <citation type="submission" date="2021-06" db="EMBL/GenBank/DDBJ databases">
        <title>Caerostris extrusa draft genome.</title>
        <authorList>
            <person name="Kono N."/>
            <person name="Arakawa K."/>
        </authorList>
    </citation>
    <scope>NUCLEOTIDE SEQUENCE [LARGE SCALE GENOMIC DNA]</scope>
</reference>
<dbReference type="EMBL" id="BPLR01002470">
    <property type="protein sequence ID" value="GIX74079.1"/>
    <property type="molecule type" value="Genomic_DNA"/>
</dbReference>
<keyword evidence="2" id="KW-1185">Reference proteome</keyword>
<organism evidence="1 2">
    <name type="scientific">Caerostris extrusa</name>
    <name type="common">Bark spider</name>
    <name type="synonym">Caerostris bankana</name>
    <dbReference type="NCBI Taxonomy" id="172846"/>
    <lineage>
        <taxon>Eukaryota</taxon>
        <taxon>Metazoa</taxon>
        <taxon>Ecdysozoa</taxon>
        <taxon>Arthropoda</taxon>
        <taxon>Chelicerata</taxon>
        <taxon>Arachnida</taxon>
        <taxon>Araneae</taxon>
        <taxon>Araneomorphae</taxon>
        <taxon>Entelegynae</taxon>
        <taxon>Araneoidea</taxon>
        <taxon>Araneidae</taxon>
        <taxon>Caerostris</taxon>
    </lineage>
</organism>